<evidence type="ECO:0000256" key="6">
    <source>
        <dbReference type="ARBA" id="ARBA00022596"/>
    </source>
</evidence>
<dbReference type="GO" id="GO:0010045">
    <property type="term" value="P:response to nickel cation"/>
    <property type="evidence" value="ECO:0007669"/>
    <property type="project" value="TreeGrafter"/>
</dbReference>
<dbReference type="GO" id="GO:0005886">
    <property type="term" value="C:plasma membrane"/>
    <property type="evidence" value="ECO:0007669"/>
    <property type="project" value="UniProtKB-SubCell"/>
</dbReference>
<dbReference type="GO" id="GO:0032025">
    <property type="term" value="P:response to cobalt ion"/>
    <property type="evidence" value="ECO:0007669"/>
    <property type="project" value="TreeGrafter"/>
</dbReference>
<dbReference type="PANTHER" id="PTHR40659:SF1">
    <property type="entry name" value="NICKEL_COBALT EFFLUX SYSTEM RCNA"/>
    <property type="match status" value="1"/>
</dbReference>
<comment type="similarity">
    <text evidence="13">Belongs to the NiCoT transporter (TC 2.A.52) family.</text>
</comment>
<comment type="caution">
    <text evidence="14">The sequence shown here is derived from an EMBL/GenBank/DDBJ whole genome shotgun (WGS) entry which is preliminary data.</text>
</comment>
<sequence>MTDFATLLQQGNAWLFVPSAILLGALHGLEPGHSKTMMAAFIVAIRGTMTQAILLGLSATLSHTAVVWLVALAGLYFGRNWQAEATEPYFQVASAVLIIAVAVWMLWRTWRDQHEHDHHHDHGHDEPQRIVTGHGVLRVEIFETNAPPRFRLIAESGQGWDAAEAEVTTIREDGGRQLFKFVRKDGFLESLDEIPEPHAFKAQVSLGLGGEHHDYSLTFEEHQHTHDELEAGDLEFQDAHERAHANDIKRRFANRNVTTGQIIIFGLTGGLIPCPASITVLLLCLQLKKFTLGAALVLCFSIGLALTMVTSGALAALSVKHVSKRWSGFGAFARKAPYFSSALILLVGLYVGYEGLHALKLLGA</sequence>
<feature type="transmembrane region" description="Helical" evidence="13">
    <location>
        <begin position="295"/>
        <end position="316"/>
    </location>
</feature>
<evidence type="ECO:0000256" key="4">
    <source>
        <dbReference type="ARBA" id="ARBA00022448"/>
    </source>
</evidence>
<dbReference type="AlphaFoldDB" id="A0A9X4LDR9"/>
<evidence type="ECO:0000256" key="13">
    <source>
        <dbReference type="RuleBase" id="RU362101"/>
    </source>
</evidence>
<gene>
    <name evidence="14" type="ORF">EXJ73_03935</name>
</gene>
<evidence type="ECO:0000256" key="10">
    <source>
        <dbReference type="ARBA" id="ARBA00023112"/>
    </source>
</evidence>
<keyword evidence="6" id="KW-0533">Nickel</keyword>
<feature type="transmembrane region" description="Helical" evidence="13">
    <location>
        <begin position="52"/>
        <end position="77"/>
    </location>
</feature>
<evidence type="ECO:0000256" key="8">
    <source>
        <dbReference type="ARBA" id="ARBA00022989"/>
    </source>
</evidence>
<dbReference type="Proteomes" id="UP001152766">
    <property type="component" value="Unassembled WGS sequence"/>
</dbReference>
<protein>
    <recommendedName>
        <fullName evidence="13">Nickel/cobalt efflux system</fullName>
    </recommendedName>
</protein>
<keyword evidence="10" id="KW-0921">Nickel transport</keyword>
<dbReference type="GO" id="GO:0046583">
    <property type="term" value="F:monoatomic cation efflux transmembrane transporter activity"/>
    <property type="evidence" value="ECO:0007669"/>
    <property type="project" value="TreeGrafter"/>
</dbReference>
<name>A0A9X4LDR9_9BURK</name>
<reference evidence="14" key="1">
    <citation type="submission" date="2019-02" db="EMBL/GenBank/DDBJ databases">
        <title>Draft genome of the type strain Pelomonas aquatica CCUG 52575T.</title>
        <authorList>
            <person name="Gomila M."/>
            <person name="Lalucat J."/>
        </authorList>
    </citation>
    <scope>NUCLEOTIDE SEQUENCE</scope>
    <source>
        <strain evidence="14">CCUG 52575</strain>
    </source>
</reference>
<evidence type="ECO:0000256" key="12">
    <source>
        <dbReference type="ARBA" id="ARBA00023285"/>
    </source>
</evidence>
<dbReference type="PANTHER" id="PTHR40659">
    <property type="entry name" value="NICKEL/COBALT EFFLUX SYSTEM RCNA"/>
    <property type="match status" value="1"/>
</dbReference>
<comment type="function">
    <text evidence="1">Efflux system for nickel and cobalt.</text>
</comment>
<evidence type="ECO:0000256" key="2">
    <source>
        <dbReference type="ARBA" id="ARBA00004651"/>
    </source>
</evidence>
<keyword evidence="11 13" id="KW-0472">Membrane</keyword>
<feature type="transmembrane region" description="Helical" evidence="13">
    <location>
        <begin position="259"/>
        <end position="283"/>
    </location>
</feature>
<dbReference type="InterPro" id="IPR051224">
    <property type="entry name" value="NiCoT_RcnA"/>
</dbReference>
<dbReference type="NCBIfam" id="NF007454">
    <property type="entry name" value="PRK10019.1"/>
    <property type="match status" value="2"/>
</dbReference>
<keyword evidence="4 13" id="KW-0813">Transport</keyword>
<dbReference type="Pfam" id="PF03824">
    <property type="entry name" value="NicO"/>
    <property type="match status" value="2"/>
</dbReference>
<dbReference type="EMBL" id="SGUG01000004">
    <property type="protein sequence ID" value="MDG0861622.1"/>
    <property type="molecule type" value="Genomic_DNA"/>
</dbReference>
<keyword evidence="8 13" id="KW-1133">Transmembrane helix</keyword>
<keyword evidence="5" id="KW-1003">Cell membrane</keyword>
<proteinExistence type="inferred from homology"/>
<comment type="subcellular location">
    <subcellularLocation>
        <location evidence="2 13">Cell membrane</location>
        <topology evidence="2 13">Multi-pass membrane protein</topology>
    </subcellularLocation>
</comment>
<evidence type="ECO:0000256" key="11">
    <source>
        <dbReference type="ARBA" id="ARBA00023136"/>
    </source>
</evidence>
<accession>A0A9X4LDR9</accession>
<evidence type="ECO:0000256" key="5">
    <source>
        <dbReference type="ARBA" id="ARBA00022475"/>
    </source>
</evidence>
<keyword evidence="9" id="KW-0406">Ion transport</keyword>
<keyword evidence="12" id="KW-0170">Cobalt</keyword>
<evidence type="ECO:0000256" key="3">
    <source>
        <dbReference type="ARBA" id="ARBA00022426"/>
    </source>
</evidence>
<dbReference type="GO" id="GO:0015099">
    <property type="term" value="F:nickel cation transmembrane transporter activity"/>
    <property type="evidence" value="ECO:0007669"/>
    <property type="project" value="UniProtKB-UniRule"/>
</dbReference>
<feature type="transmembrane region" description="Helical" evidence="13">
    <location>
        <begin position="336"/>
        <end position="353"/>
    </location>
</feature>
<keyword evidence="3" id="KW-0171">Cobalt transport</keyword>
<dbReference type="InterPro" id="IPR011541">
    <property type="entry name" value="Ni/Co_transpt_high_affinity"/>
</dbReference>
<evidence type="ECO:0000256" key="1">
    <source>
        <dbReference type="ARBA" id="ARBA00002510"/>
    </source>
</evidence>
<feature type="transmembrane region" description="Helical" evidence="13">
    <location>
        <begin position="12"/>
        <end position="31"/>
    </location>
</feature>
<evidence type="ECO:0000256" key="9">
    <source>
        <dbReference type="ARBA" id="ARBA00023065"/>
    </source>
</evidence>
<keyword evidence="7 13" id="KW-0812">Transmembrane</keyword>
<evidence type="ECO:0000256" key="7">
    <source>
        <dbReference type="ARBA" id="ARBA00022692"/>
    </source>
</evidence>
<evidence type="ECO:0000313" key="15">
    <source>
        <dbReference type="Proteomes" id="UP001152766"/>
    </source>
</evidence>
<organism evidence="14 15">
    <name type="scientific">Pelomonas aquatica</name>
    <dbReference type="NCBI Taxonomy" id="431058"/>
    <lineage>
        <taxon>Bacteria</taxon>
        <taxon>Pseudomonadati</taxon>
        <taxon>Pseudomonadota</taxon>
        <taxon>Betaproteobacteria</taxon>
        <taxon>Burkholderiales</taxon>
        <taxon>Sphaerotilaceae</taxon>
        <taxon>Roseateles</taxon>
    </lineage>
</organism>
<feature type="transmembrane region" description="Helical" evidence="13">
    <location>
        <begin position="89"/>
        <end position="107"/>
    </location>
</feature>
<keyword evidence="15" id="KW-1185">Reference proteome</keyword>
<dbReference type="GO" id="GO:0006824">
    <property type="term" value="P:cobalt ion transport"/>
    <property type="evidence" value="ECO:0007669"/>
    <property type="project" value="UniProtKB-KW"/>
</dbReference>
<dbReference type="RefSeq" id="WP_268149214.1">
    <property type="nucleotide sequence ID" value="NZ_JAPPUW010000006.1"/>
</dbReference>
<evidence type="ECO:0000313" key="14">
    <source>
        <dbReference type="EMBL" id="MDG0861622.1"/>
    </source>
</evidence>